<keyword evidence="2 4" id="KW-0663">Pyridoxal phosphate</keyword>
<dbReference type="InterPro" id="IPR005303">
    <property type="entry name" value="MOCOS_middle"/>
</dbReference>
<feature type="active site" evidence="4">
    <location>
        <position position="383"/>
    </location>
</feature>
<dbReference type="AlphaFoldDB" id="A0A060T793"/>
<accession>A0A060T793</accession>
<reference evidence="6" key="2">
    <citation type="submission" date="2014-06" db="EMBL/GenBank/DDBJ databases">
        <title>The complete genome of Blastobotrys (Arxula) adeninivorans LS3 - a yeast of biotechnological interest.</title>
        <authorList>
            <person name="Kunze G."/>
            <person name="Gaillardin C."/>
            <person name="Czernicka M."/>
            <person name="Durrens P."/>
            <person name="Martin T."/>
            <person name="Boer E."/>
            <person name="Gabaldon T."/>
            <person name="Cruz J."/>
            <person name="Talla E."/>
            <person name="Marck C."/>
            <person name="Goffeau A."/>
            <person name="Barbe V."/>
            <person name="Baret P."/>
            <person name="Baronian K."/>
            <person name="Beier S."/>
            <person name="Bleykasten C."/>
            <person name="Bode R."/>
            <person name="Casaregola S."/>
            <person name="Despons L."/>
            <person name="Fairhead C."/>
            <person name="Giersberg M."/>
            <person name="Gierski P."/>
            <person name="Hahnel U."/>
            <person name="Hartmann A."/>
            <person name="Jankowska D."/>
            <person name="Jubin C."/>
            <person name="Jung P."/>
            <person name="Lafontaine I."/>
            <person name="Leh-Louis V."/>
            <person name="Lemaire M."/>
            <person name="Marcet-Houben M."/>
            <person name="Mascher M."/>
            <person name="Morel G."/>
            <person name="Richard G.-F."/>
            <person name="Riechen J."/>
            <person name="Sacerdot C."/>
            <person name="Sarkar A."/>
            <person name="Savel G."/>
            <person name="Schacherer J."/>
            <person name="Sherman D."/>
            <person name="Straub M.-L."/>
            <person name="Stein N."/>
            <person name="Thierry A."/>
            <person name="Trautwein-Schult A."/>
            <person name="Westhof E."/>
            <person name="Worch S."/>
            <person name="Dujon B."/>
            <person name="Souciet J.-L."/>
            <person name="Wincker P."/>
            <person name="Scholz U."/>
            <person name="Neuveglise N."/>
        </authorList>
    </citation>
    <scope>NUCLEOTIDE SEQUENCE</scope>
    <source>
        <strain evidence="6">LS3</strain>
    </source>
</reference>
<organism evidence="6">
    <name type="scientific">Blastobotrys adeninivorans</name>
    <name type="common">Yeast</name>
    <name type="synonym">Arxula adeninivorans</name>
    <dbReference type="NCBI Taxonomy" id="409370"/>
    <lineage>
        <taxon>Eukaryota</taxon>
        <taxon>Fungi</taxon>
        <taxon>Dikarya</taxon>
        <taxon>Ascomycota</taxon>
        <taxon>Saccharomycotina</taxon>
        <taxon>Dipodascomycetes</taxon>
        <taxon>Dipodascales</taxon>
        <taxon>Trichomonascaceae</taxon>
        <taxon>Blastobotrys</taxon>
    </lineage>
</organism>
<evidence type="ECO:0000256" key="4">
    <source>
        <dbReference type="HAMAP-Rule" id="MF_03050"/>
    </source>
</evidence>
<evidence type="ECO:0000256" key="2">
    <source>
        <dbReference type="ARBA" id="ARBA00022898"/>
    </source>
</evidence>
<evidence type="ECO:0000256" key="3">
    <source>
        <dbReference type="ARBA" id="ARBA00023150"/>
    </source>
</evidence>
<dbReference type="InterPro" id="IPR000192">
    <property type="entry name" value="Aminotrans_V_dom"/>
</dbReference>
<dbReference type="InterPro" id="IPR015422">
    <property type="entry name" value="PyrdxlP-dep_Trfase_small"/>
</dbReference>
<dbReference type="Gene3D" id="3.90.1150.10">
    <property type="entry name" value="Aspartate Aminotransferase, domain 1"/>
    <property type="match status" value="1"/>
</dbReference>
<proteinExistence type="inferred from homology"/>
<name>A0A060T793_BLAAD</name>
<gene>
    <name evidence="6" type="ORF">GNLVRS02_ARAD1B21692g</name>
</gene>
<dbReference type="GO" id="GO:0006777">
    <property type="term" value="P:Mo-molybdopterin cofactor biosynthetic process"/>
    <property type="evidence" value="ECO:0007669"/>
    <property type="project" value="UniProtKB-UniRule"/>
</dbReference>
<dbReference type="GO" id="GO:0016829">
    <property type="term" value="F:lyase activity"/>
    <property type="evidence" value="ECO:0007669"/>
    <property type="project" value="UniProtKB-UniRule"/>
</dbReference>
<dbReference type="PANTHER" id="PTHR14237:SF80">
    <property type="entry name" value="MOLYBDENUM COFACTOR SULFURASE"/>
    <property type="match status" value="1"/>
</dbReference>
<dbReference type="InterPro" id="IPR028886">
    <property type="entry name" value="MoCo_sulfurase"/>
</dbReference>
<dbReference type="HAMAP" id="MF_03050">
    <property type="entry name" value="MOCOS"/>
    <property type="match status" value="1"/>
</dbReference>
<sequence>MVPEGYEHRLAQVRDEEYPYLKDEVYLDHAGSTLYAKSLLTDHADALASTLYGNPHSRGATASERTARMVEKTRLKVLDLFGADPTVYSVVFVANATAAVKLVGEGLSSWRGNTRYSYLDDSHTSLVGMRLLAKQYRALSAKQFDGLSPGQDRLDYDSIDLYSWPSQSNFNGVRYKGWFTEVHNVGGYSMVDAAAISSTAPPQINGTNSPDFMVVSFYKMFGYPDLGALIVKKESGARFFKHRSYFGGGTVESLTARENFSPRKRELHESLEDGTLPFHNILALSLAIDKHKDLYGSFSNISKHTATLSQYLYDQLSSLVYDNGQKLCKLYTDKSEANYLDTSRQGPIIAFNLKAPSGKWIGYAEFDSLASAQGINIRTGTLCNTGSSSRWTGTNEDDIQRNHALGHICGDSEDVIAGKPTGAIRVSLGACSNHYDMDRLVSCLKQFYIERSRFQPDFGFNESLAHKQNSANHGQVESISLYPIKSCGPFMVPSGMEWKIGPAGLEWDREFCLVDRSNWMVMSLKKYPKMALIRPVIDNTNMVMRVTVQDESISVPLDNRATEEGQIAQTRMMGDKVKVLAYSNPTVVDFFSQAVGINCTLARFPSESDPLNSRYHKPHLNGKLGDTQKHSDIPISMANSSPLLLISRQSVERLSEDAQTVVDPSVFRGNIVISGTPAYKEDEWNYIAIAGQRYRVLGPCRRCNMVCVNGQGEINSEPYFALHRTRKTQGKLLFGQHMTLDQPTDSLNPAEATIKVGQSLTPI</sequence>
<reference evidence="6" key="1">
    <citation type="submission" date="2014-02" db="EMBL/GenBank/DDBJ databases">
        <authorList>
            <person name="Genoscope - CEA"/>
        </authorList>
    </citation>
    <scope>NUCLEOTIDE SEQUENCE</scope>
    <source>
        <strain evidence="6">LS3</strain>
    </source>
</reference>
<comment type="similarity">
    <text evidence="4">Belongs to the class-V pyridoxal-phosphate-dependent aminotransferase family. MOCOS subfamily.</text>
</comment>
<comment type="cofactor">
    <cofactor evidence="4">
        <name>pyridoxal 5'-phosphate</name>
        <dbReference type="ChEBI" id="CHEBI:597326"/>
    </cofactor>
</comment>
<dbReference type="PROSITE" id="PS51340">
    <property type="entry name" value="MOSC"/>
    <property type="match status" value="1"/>
</dbReference>
<dbReference type="PhylomeDB" id="A0A060T793"/>
<evidence type="ECO:0000259" key="5">
    <source>
        <dbReference type="PROSITE" id="PS51340"/>
    </source>
</evidence>
<comment type="catalytic activity">
    <reaction evidence="4">
        <text>Mo-molybdopterin + L-cysteine + AH2 = thio-Mo-molybdopterin + L-alanine + A + H2O</text>
        <dbReference type="Rhea" id="RHEA:42636"/>
        <dbReference type="ChEBI" id="CHEBI:13193"/>
        <dbReference type="ChEBI" id="CHEBI:15377"/>
        <dbReference type="ChEBI" id="CHEBI:17499"/>
        <dbReference type="ChEBI" id="CHEBI:35235"/>
        <dbReference type="ChEBI" id="CHEBI:57972"/>
        <dbReference type="ChEBI" id="CHEBI:71302"/>
        <dbReference type="ChEBI" id="CHEBI:82685"/>
        <dbReference type="EC" id="2.8.1.9"/>
    </reaction>
</comment>
<dbReference type="GO" id="GO:0030151">
    <property type="term" value="F:molybdenum ion binding"/>
    <property type="evidence" value="ECO:0007669"/>
    <property type="project" value="UniProtKB-UniRule"/>
</dbReference>
<dbReference type="Gene3D" id="3.40.640.10">
    <property type="entry name" value="Type I PLP-dependent aspartate aminotransferase-like (Major domain)"/>
    <property type="match status" value="1"/>
</dbReference>
<dbReference type="InterPro" id="IPR015421">
    <property type="entry name" value="PyrdxlP-dep_Trfase_major"/>
</dbReference>
<dbReference type="EC" id="2.8.1.9" evidence="4"/>
<protein>
    <recommendedName>
        <fullName evidence="4">Molybdenum cofactor sulfurase</fullName>
        <shortName evidence="4">MCS</shortName>
        <shortName evidence="4">MOS</shortName>
        <shortName evidence="4">MoCo sulfurase</shortName>
        <ecNumber evidence="4">2.8.1.9</ecNumber>
    </recommendedName>
    <alternativeName>
        <fullName evidence="4">Molybdenum cofactor sulfurtransferase</fullName>
    </alternativeName>
</protein>
<dbReference type="GO" id="GO:0008265">
    <property type="term" value="F:molybdenum cofactor sulfurtransferase activity"/>
    <property type="evidence" value="ECO:0007669"/>
    <property type="project" value="UniProtKB-UniRule"/>
</dbReference>
<comment type="function">
    <text evidence="4">Sulfurates the molybdenum cofactor. Sulfation of molybdenum is essential for xanthine dehydrogenase (XDH) and aldehyde oxidase (ADO) enzymes in which molybdenum cofactor is liganded by 1 oxygen and 1 sulfur atom in active form.</text>
</comment>
<evidence type="ECO:0000256" key="1">
    <source>
        <dbReference type="ARBA" id="ARBA00022679"/>
    </source>
</evidence>
<feature type="domain" description="MOSC" evidence="5">
    <location>
        <begin position="609"/>
        <end position="763"/>
    </location>
</feature>
<dbReference type="Pfam" id="PF00266">
    <property type="entry name" value="Aminotran_5"/>
    <property type="match status" value="1"/>
</dbReference>
<dbReference type="GO" id="GO:0030170">
    <property type="term" value="F:pyridoxal phosphate binding"/>
    <property type="evidence" value="ECO:0007669"/>
    <property type="project" value="UniProtKB-UniRule"/>
</dbReference>
<dbReference type="Pfam" id="PF03476">
    <property type="entry name" value="MOSC_N"/>
    <property type="match status" value="1"/>
</dbReference>
<keyword evidence="1 4" id="KW-0808">Transferase</keyword>
<dbReference type="SUPFAM" id="SSF141673">
    <property type="entry name" value="MOSC N-terminal domain-like"/>
    <property type="match status" value="1"/>
</dbReference>
<evidence type="ECO:0000313" key="6">
    <source>
        <dbReference type="EMBL" id="CDP36818.1"/>
    </source>
</evidence>
<keyword evidence="3 4" id="KW-0501">Molybdenum cofactor biosynthesis</keyword>
<dbReference type="EMBL" id="HG937692">
    <property type="protein sequence ID" value="CDP36818.1"/>
    <property type="molecule type" value="Genomic_DNA"/>
</dbReference>
<dbReference type="SUPFAM" id="SSF53383">
    <property type="entry name" value="PLP-dependent transferases"/>
    <property type="match status" value="1"/>
</dbReference>
<dbReference type="InterPro" id="IPR005302">
    <property type="entry name" value="MoCF_Sase_C"/>
</dbReference>
<dbReference type="PANTHER" id="PTHR14237">
    <property type="entry name" value="MOLYBDOPTERIN COFACTOR SULFURASE MOSC"/>
    <property type="match status" value="1"/>
</dbReference>
<dbReference type="Pfam" id="PF03473">
    <property type="entry name" value="MOSC"/>
    <property type="match status" value="1"/>
</dbReference>
<dbReference type="InterPro" id="IPR015424">
    <property type="entry name" value="PyrdxlP-dep_Trfase"/>
</dbReference>
<feature type="modified residue" description="N6-(pyridoxal phosphate)lysine" evidence="4">
    <location>
        <position position="219"/>
    </location>
</feature>